<evidence type="ECO:0000256" key="3">
    <source>
        <dbReference type="RuleBase" id="RU000363"/>
    </source>
</evidence>
<dbReference type="SUPFAM" id="SSF51735">
    <property type="entry name" value="NAD(P)-binding Rossmann-fold domains"/>
    <property type="match status" value="1"/>
</dbReference>
<evidence type="ECO:0000256" key="2">
    <source>
        <dbReference type="ARBA" id="ARBA00023002"/>
    </source>
</evidence>
<evidence type="ECO:0000256" key="1">
    <source>
        <dbReference type="ARBA" id="ARBA00006484"/>
    </source>
</evidence>
<dbReference type="PANTHER" id="PTHR44196:SF1">
    <property type="entry name" value="DEHYDROGENASE_REDUCTASE SDR FAMILY MEMBER 7B"/>
    <property type="match status" value="1"/>
</dbReference>
<sequence>MSLKLKPIDQQVIVITGASSGIGLLTAREAAKRGAKVVLVARGDEALARVVDEIQAAGGEAYHVTADVGDAEAVRRAATHAVARFGRIDSWVNNAGVTIYAKLLDTPIDEHERLFRTNYFGVVNGCAAAVPHLREQGGALITVASIAAGMPSPLMGAYAASKHAVKGYVDTLRGELLQEAAPISTTLIQPSGIDTPVAEHASNHAGGKARIPPLVYDPMLVANAILDAATRPTRGVTVGGAGKAQVLFAQHAPALFDRVAAVGSALFIDPTKNQPRPDNLFAPAHNGVERSRDQTGKGFSLYTAAMRRPGVTLALGAALLGAGLLWRRQDGAEGSGAKR</sequence>
<keyword evidence="6" id="KW-1185">Reference proteome</keyword>
<dbReference type="EMBL" id="JABULH010000001">
    <property type="protein sequence ID" value="NTS63760.1"/>
    <property type="molecule type" value="Genomic_DNA"/>
</dbReference>
<dbReference type="InterPro" id="IPR002347">
    <property type="entry name" value="SDR_fam"/>
</dbReference>
<dbReference type="Proteomes" id="UP000621447">
    <property type="component" value="Unassembled WGS sequence"/>
</dbReference>
<feature type="domain" description="Ketoreductase" evidence="4">
    <location>
        <begin position="11"/>
        <end position="196"/>
    </location>
</feature>
<evidence type="ECO:0000259" key="4">
    <source>
        <dbReference type="SMART" id="SM00822"/>
    </source>
</evidence>
<organism evidence="5 6">
    <name type="scientific">Sphingomonas hominis</name>
    <dbReference type="NCBI Taxonomy" id="2741495"/>
    <lineage>
        <taxon>Bacteria</taxon>
        <taxon>Pseudomonadati</taxon>
        <taxon>Pseudomonadota</taxon>
        <taxon>Alphaproteobacteria</taxon>
        <taxon>Sphingomonadales</taxon>
        <taxon>Sphingomonadaceae</taxon>
        <taxon>Sphingomonas</taxon>
    </lineage>
</organism>
<name>A0ABX2JIV5_9SPHN</name>
<dbReference type="InterPro" id="IPR020904">
    <property type="entry name" value="Sc_DH/Rdtase_CS"/>
</dbReference>
<dbReference type="SMART" id="SM00822">
    <property type="entry name" value="PKS_KR"/>
    <property type="match status" value="1"/>
</dbReference>
<dbReference type="Gene3D" id="3.40.50.720">
    <property type="entry name" value="NAD(P)-binding Rossmann-like Domain"/>
    <property type="match status" value="1"/>
</dbReference>
<evidence type="ECO:0000313" key="5">
    <source>
        <dbReference type="EMBL" id="NTS63760.1"/>
    </source>
</evidence>
<protein>
    <submittedName>
        <fullName evidence="5">SDR family NAD(P)-dependent oxidoreductase</fullName>
    </submittedName>
</protein>
<proteinExistence type="inferred from homology"/>
<dbReference type="InterPro" id="IPR036291">
    <property type="entry name" value="NAD(P)-bd_dom_sf"/>
</dbReference>
<dbReference type="PRINTS" id="PR00080">
    <property type="entry name" value="SDRFAMILY"/>
</dbReference>
<dbReference type="PROSITE" id="PS00061">
    <property type="entry name" value="ADH_SHORT"/>
    <property type="match status" value="1"/>
</dbReference>
<dbReference type="PANTHER" id="PTHR44196">
    <property type="entry name" value="DEHYDROGENASE/REDUCTASE SDR FAMILY MEMBER 7B"/>
    <property type="match status" value="1"/>
</dbReference>
<keyword evidence="2" id="KW-0560">Oxidoreductase</keyword>
<dbReference type="NCBIfam" id="NF005495">
    <property type="entry name" value="PRK07109.1"/>
    <property type="match status" value="1"/>
</dbReference>
<reference evidence="5 6" key="1">
    <citation type="submission" date="2020-06" db="EMBL/GenBank/DDBJ databases">
        <title>Sphingomonas hominis sp. nov., a member of the Sphingomonas, isolated from the hair of a 22-year-old girl.</title>
        <authorList>
            <person name="Zhang D.-F."/>
            <person name="Cui X.-W."/>
        </authorList>
    </citation>
    <scope>NUCLEOTIDE SEQUENCE [LARGE SCALE GENOMIC DNA]</scope>
    <source>
        <strain evidence="5 6">HHU CXW</strain>
    </source>
</reference>
<accession>A0ABX2JIV5</accession>
<comment type="caution">
    <text evidence="5">The sequence shown here is derived from an EMBL/GenBank/DDBJ whole genome shotgun (WGS) entry which is preliminary data.</text>
</comment>
<evidence type="ECO:0000313" key="6">
    <source>
        <dbReference type="Proteomes" id="UP000621447"/>
    </source>
</evidence>
<dbReference type="PRINTS" id="PR00081">
    <property type="entry name" value="GDHRDH"/>
</dbReference>
<dbReference type="RefSeq" id="WP_174191864.1">
    <property type="nucleotide sequence ID" value="NZ_JABULH010000001.1"/>
</dbReference>
<dbReference type="Pfam" id="PF00106">
    <property type="entry name" value="adh_short"/>
    <property type="match status" value="1"/>
</dbReference>
<gene>
    <name evidence="5" type="ORF">HRV97_01125</name>
</gene>
<comment type="similarity">
    <text evidence="1 3">Belongs to the short-chain dehydrogenases/reductases (SDR) family.</text>
</comment>
<dbReference type="InterPro" id="IPR057326">
    <property type="entry name" value="KR_dom"/>
</dbReference>